<dbReference type="Proteomes" id="UP001521116">
    <property type="component" value="Unassembled WGS sequence"/>
</dbReference>
<comment type="similarity">
    <text evidence="1">Belongs to the short-chain dehydrogenases/reductases (SDR) family.</text>
</comment>
<proteinExistence type="inferred from homology"/>
<dbReference type="PRINTS" id="PR00081">
    <property type="entry name" value="GDHRDH"/>
</dbReference>
<dbReference type="Gene3D" id="3.40.50.720">
    <property type="entry name" value="NAD(P)-binding Rossmann-like Domain"/>
    <property type="match status" value="1"/>
</dbReference>
<reference evidence="4 5" key="1">
    <citation type="submission" date="2024-02" db="EMBL/GenBank/DDBJ databases">
        <title>De novo assembly and annotation of 12 fungi associated with fruit tree decline syndrome in Ontario, Canada.</title>
        <authorList>
            <person name="Sulman M."/>
            <person name="Ellouze W."/>
            <person name="Ilyukhin E."/>
        </authorList>
    </citation>
    <scope>NUCLEOTIDE SEQUENCE [LARGE SCALE GENOMIC DNA]</scope>
    <source>
        <strain evidence="4 5">M1-105</strain>
    </source>
</reference>
<dbReference type="PANTHER" id="PTHR24320:SF236">
    <property type="entry name" value="SHORT-CHAIN DEHYDROGENASE-RELATED"/>
    <property type="match status" value="1"/>
</dbReference>
<sequence>MSGWFTRLSNVFVQSFFIPAPPLTPENLGDQTGKACPKNPITSYLKATFLTLAQVFIVTGGYSGVGFELTKALYAKNGVVYIAGRSVQKAALAIADIEDEVPRSDGRLEFIKLDLGDLATIKKSAEDFLKREQRLDVLVNNAGVMVPQQDGSTTEEGYELQIGTNCLGPYLFTQLLLPILQKTAAISAPNSVRVTWAASVAIDFAPEHGMAWNDKKKCPVNHANSSINYAQSKAGNLFLASEFARRLGRDTGIVSVAYNPGNLRTELYRHANVVAAFLFQILLYPAKLGACTELFAGWSPSIGQHNSGCLVVPWGRVFEPRQGLQQAIRLNYEGGYGLAERFWDWCDRETKRWMQFE</sequence>
<dbReference type="PANTHER" id="PTHR24320">
    <property type="entry name" value="RETINOL DEHYDROGENASE"/>
    <property type="match status" value="1"/>
</dbReference>
<dbReference type="InterPro" id="IPR036291">
    <property type="entry name" value="NAD(P)-bd_dom_sf"/>
</dbReference>
<evidence type="ECO:0000313" key="4">
    <source>
        <dbReference type="EMBL" id="KAL1636012.1"/>
    </source>
</evidence>
<protein>
    <submittedName>
        <fullName evidence="4">Short-chain alcohol dehydrogenase</fullName>
    </submittedName>
</protein>
<evidence type="ECO:0000256" key="1">
    <source>
        <dbReference type="ARBA" id="ARBA00006484"/>
    </source>
</evidence>
<dbReference type="SUPFAM" id="SSF51735">
    <property type="entry name" value="NAD(P)-binding Rossmann-fold domains"/>
    <property type="match status" value="1"/>
</dbReference>
<name>A0ABR3T960_9PEZI</name>
<evidence type="ECO:0000313" key="5">
    <source>
        <dbReference type="Proteomes" id="UP001521116"/>
    </source>
</evidence>
<gene>
    <name evidence="4" type="primary">RDH1_2</name>
    <name evidence="4" type="ORF">SLS56_001364</name>
</gene>
<dbReference type="EMBL" id="JAJVDC020000008">
    <property type="protein sequence ID" value="KAL1636012.1"/>
    <property type="molecule type" value="Genomic_DNA"/>
</dbReference>
<evidence type="ECO:0000256" key="3">
    <source>
        <dbReference type="ARBA" id="ARBA00023002"/>
    </source>
</evidence>
<dbReference type="InterPro" id="IPR002347">
    <property type="entry name" value="SDR_fam"/>
</dbReference>
<comment type="caution">
    <text evidence="4">The sequence shown here is derived from an EMBL/GenBank/DDBJ whole genome shotgun (WGS) entry which is preliminary data.</text>
</comment>
<keyword evidence="5" id="KW-1185">Reference proteome</keyword>
<keyword evidence="3" id="KW-0560">Oxidoreductase</keyword>
<dbReference type="Pfam" id="PF00106">
    <property type="entry name" value="adh_short"/>
    <property type="match status" value="1"/>
</dbReference>
<keyword evidence="2" id="KW-0521">NADP</keyword>
<organism evidence="4 5">
    <name type="scientific">Neofusicoccum ribis</name>
    <dbReference type="NCBI Taxonomy" id="45134"/>
    <lineage>
        <taxon>Eukaryota</taxon>
        <taxon>Fungi</taxon>
        <taxon>Dikarya</taxon>
        <taxon>Ascomycota</taxon>
        <taxon>Pezizomycotina</taxon>
        <taxon>Dothideomycetes</taxon>
        <taxon>Dothideomycetes incertae sedis</taxon>
        <taxon>Botryosphaeriales</taxon>
        <taxon>Botryosphaeriaceae</taxon>
        <taxon>Neofusicoccum</taxon>
    </lineage>
</organism>
<accession>A0ABR3T960</accession>
<evidence type="ECO:0000256" key="2">
    <source>
        <dbReference type="ARBA" id="ARBA00022857"/>
    </source>
</evidence>